<dbReference type="InterPro" id="IPR000160">
    <property type="entry name" value="GGDEF_dom"/>
</dbReference>
<evidence type="ECO:0000313" key="7">
    <source>
        <dbReference type="EMBL" id="QJD84574.1"/>
    </source>
</evidence>
<dbReference type="GO" id="GO:0007165">
    <property type="term" value="P:signal transduction"/>
    <property type="evidence" value="ECO:0007669"/>
    <property type="project" value="InterPro"/>
</dbReference>
<feature type="domain" description="HAMP" evidence="5">
    <location>
        <begin position="345"/>
        <end position="397"/>
    </location>
</feature>
<keyword evidence="4" id="KW-0812">Transmembrane</keyword>
<name>A0A7Z2ZM39_9BACL</name>
<dbReference type="PANTHER" id="PTHR46663:SF2">
    <property type="entry name" value="GGDEF DOMAIN-CONTAINING PROTEIN"/>
    <property type="match status" value="1"/>
</dbReference>
<dbReference type="PANTHER" id="PTHR46663">
    <property type="entry name" value="DIGUANYLATE CYCLASE DGCT-RELATED"/>
    <property type="match status" value="1"/>
</dbReference>
<dbReference type="SMART" id="SM00267">
    <property type="entry name" value="GGDEF"/>
    <property type="match status" value="1"/>
</dbReference>
<dbReference type="PROSITE" id="PS50887">
    <property type="entry name" value="GGDEF"/>
    <property type="match status" value="1"/>
</dbReference>
<dbReference type="InterPro" id="IPR003660">
    <property type="entry name" value="HAMP_dom"/>
</dbReference>
<dbReference type="AlphaFoldDB" id="A0A7Z2ZM39"/>
<keyword evidence="2" id="KW-1003">Cell membrane</keyword>
<sequence length="576" mass="64839">MNRSFFSVTGFMNRLRYPYKFTLIGTLLIVPMCISGYLLVSDANEKLQFAVKERQGLEYHRTLLQFNDLLSQRRLMWLAEDQSEFAAIISNTDKELKEKGSKLAIMQTQMRDYLRMPNEWSKIYEQFNGVLKMNTDIHTGLLYVAYSEVMANNGYFMYGIGNASGLKNDSNRGPNELGPVVLEQIPLVLSQLDSLVGLAIYGTEAKEINAEQQVRVHILSGLNNDILAEIGRSVELGATYFADEAGTSNMRMTAKRWASDARTFSEKMKYAFNDDEEFVEVPEGLILEGSQAMMTGYQLYYQAMGLIEDSIKQREISLERGRNLTIALLFVLVGIAVTLFLAVSLSVMRSVKMLQRTSLEIAAGNLNARVKLDTKDELKSVEIAFNESIRYFGELLEQKNEMESKITRQAHYDMLTDLPNRFLFYEKFRSAIARLEAAEPESRSTGIGLLYVDLNGFKPVNDRYGHHVGDGLLREVASRLRQCEPEEDAAARIGGDEFTIIVPNGASEGEAERLADRIAQELQRTFVVDGNAITISGSIGIAIYPRDGNNVDALIQHADKAMYRDKRNRAVGVLND</sequence>
<dbReference type="Pfam" id="PF00990">
    <property type="entry name" value="GGDEF"/>
    <property type="match status" value="1"/>
</dbReference>
<accession>A0A7Z2ZM39</accession>
<dbReference type="Gene3D" id="3.30.70.270">
    <property type="match status" value="1"/>
</dbReference>
<dbReference type="RefSeq" id="WP_169280855.1">
    <property type="nucleotide sequence ID" value="NZ_CP051680.1"/>
</dbReference>
<organism evidence="7 8">
    <name type="scientific">Cohnella herbarum</name>
    <dbReference type="NCBI Taxonomy" id="2728023"/>
    <lineage>
        <taxon>Bacteria</taxon>
        <taxon>Bacillati</taxon>
        <taxon>Bacillota</taxon>
        <taxon>Bacilli</taxon>
        <taxon>Bacillales</taxon>
        <taxon>Paenibacillaceae</taxon>
        <taxon>Cohnella</taxon>
    </lineage>
</organism>
<dbReference type="NCBIfam" id="TIGR00254">
    <property type="entry name" value="GGDEF"/>
    <property type="match status" value="1"/>
</dbReference>
<dbReference type="Gene3D" id="6.10.340.10">
    <property type="match status" value="1"/>
</dbReference>
<dbReference type="InterPro" id="IPR029787">
    <property type="entry name" value="Nucleotide_cyclase"/>
</dbReference>
<evidence type="ECO:0000256" key="1">
    <source>
        <dbReference type="ARBA" id="ARBA00004236"/>
    </source>
</evidence>
<evidence type="ECO:0000256" key="4">
    <source>
        <dbReference type="SAM" id="Phobius"/>
    </source>
</evidence>
<dbReference type="Pfam" id="PF00672">
    <property type="entry name" value="HAMP"/>
    <property type="match status" value="1"/>
</dbReference>
<feature type="transmembrane region" description="Helical" evidence="4">
    <location>
        <begin position="21"/>
        <end position="40"/>
    </location>
</feature>
<dbReference type="PROSITE" id="PS50885">
    <property type="entry name" value="HAMP"/>
    <property type="match status" value="1"/>
</dbReference>
<evidence type="ECO:0000259" key="6">
    <source>
        <dbReference type="PROSITE" id="PS50887"/>
    </source>
</evidence>
<keyword evidence="3 4" id="KW-0472">Membrane</keyword>
<evidence type="ECO:0000256" key="3">
    <source>
        <dbReference type="ARBA" id="ARBA00023136"/>
    </source>
</evidence>
<gene>
    <name evidence="7" type="ORF">HH215_16240</name>
</gene>
<evidence type="ECO:0000259" key="5">
    <source>
        <dbReference type="PROSITE" id="PS50885"/>
    </source>
</evidence>
<dbReference type="InterPro" id="IPR043128">
    <property type="entry name" value="Rev_trsase/Diguanyl_cyclase"/>
</dbReference>
<dbReference type="KEGG" id="cheb:HH215_16240"/>
<comment type="subcellular location">
    <subcellularLocation>
        <location evidence="1">Cell membrane</location>
    </subcellularLocation>
</comment>
<dbReference type="EMBL" id="CP051680">
    <property type="protein sequence ID" value="QJD84574.1"/>
    <property type="molecule type" value="Genomic_DNA"/>
</dbReference>
<proteinExistence type="predicted"/>
<reference evidence="7 8" key="1">
    <citation type="submission" date="2020-04" db="EMBL/GenBank/DDBJ databases">
        <title>Genome sequencing of novel species.</title>
        <authorList>
            <person name="Heo J."/>
            <person name="Kim S.-J."/>
            <person name="Kim J.-S."/>
            <person name="Hong S.-B."/>
            <person name="Kwon S.-W."/>
        </authorList>
    </citation>
    <scope>NUCLEOTIDE SEQUENCE [LARGE SCALE GENOMIC DNA]</scope>
    <source>
        <strain evidence="7 8">MFER-1</strain>
    </source>
</reference>
<protein>
    <submittedName>
        <fullName evidence="7">Diguanylate cyclase</fullName>
    </submittedName>
</protein>
<dbReference type="CDD" id="cd01949">
    <property type="entry name" value="GGDEF"/>
    <property type="match status" value="1"/>
</dbReference>
<dbReference type="CDD" id="cd06225">
    <property type="entry name" value="HAMP"/>
    <property type="match status" value="1"/>
</dbReference>
<dbReference type="Proteomes" id="UP000502248">
    <property type="component" value="Chromosome"/>
</dbReference>
<keyword evidence="8" id="KW-1185">Reference proteome</keyword>
<dbReference type="InterPro" id="IPR052163">
    <property type="entry name" value="DGC-Regulatory_Protein"/>
</dbReference>
<evidence type="ECO:0000256" key="2">
    <source>
        <dbReference type="ARBA" id="ARBA00022475"/>
    </source>
</evidence>
<evidence type="ECO:0000313" key="8">
    <source>
        <dbReference type="Proteomes" id="UP000502248"/>
    </source>
</evidence>
<keyword evidence="4" id="KW-1133">Transmembrane helix</keyword>
<dbReference type="GO" id="GO:0005886">
    <property type="term" value="C:plasma membrane"/>
    <property type="evidence" value="ECO:0007669"/>
    <property type="project" value="UniProtKB-SubCell"/>
</dbReference>
<feature type="transmembrane region" description="Helical" evidence="4">
    <location>
        <begin position="324"/>
        <end position="348"/>
    </location>
</feature>
<feature type="domain" description="GGDEF" evidence="6">
    <location>
        <begin position="445"/>
        <end position="576"/>
    </location>
</feature>
<dbReference type="SUPFAM" id="SSF55073">
    <property type="entry name" value="Nucleotide cyclase"/>
    <property type="match status" value="1"/>
</dbReference>